<gene>
    <name evidence="2" type="primary">Lmbr1</name>
    <name evidence="2" type="ORF">GTO96_0018295</name>
</gene>
<evidence type="ECO:0000256" key="1">
    <source>
        <dbReference type="SAM" id="Phobius"/>
    </source>
</evidence>
<comment type="caution">
    <text evidence="2">The sequence shown here is derived from an EMBL/GenBank/DDBJ whole genome shotgun (WGS) entry which is preliminary data.</text>
</comment>
<organism evidence="2 3">
    <name type="scientific">Polypterus senegalus</name>
    <name type="common">Senegal bichir</name>
    <dbReference type="NCBI Taxonomy" id="55291"/>
    <lineage>
        <taxon>Eukaryota</taxon>
        <taxon>Metazoa</taxon>
        <taxon>Chordata</taxon>
        <taxon>Craniata</taxon>
        <taxon>Vertebrata</taxon>
        <taxon>Euteleostomi</taxon>
        <taxon>Actinopterygii</taxon>
        <taxon>Polypteriformes</taxon>
        <taxon>Polypteridae</taxon>
        <taxon>Polypterus</taxon>
    </lineage>
</organism>
<sequence length="170" mass="18875">MVSSVVGFYSLRVFEGLTPMKDDTTMTTVSTPLVVVFTSGRLSTCSLVNTSEKCITRFDLLGDFGRFNWLGNFYIVLSYNLLFAVVTTLCLVRKFTSPVREDLLKALVKPFIVAPKRSAPATASGAVPKRQRKMLTIAEKVNVLDKLKEGKSYTAVGHYYSINEATILFI</sequence>
<dbReference type="Proteomes" id="UP000886611">
    <property type="component" value="Unassembled WGS sequence"/>
</dbReference>
<evidence type="ECO:0000313" key="2">
    <source>
        <dbReference type="EMBL" id="KAG2458549.1"/>
    </source>
</evidence>
<name>A0A8X8BKT4_POLSE</name>
<evidence type="ECO:0000313" key="3">
    <source>
        <dbReference type="Proteomes" id="UP000886611"/>
    </source>
</evidence>
<proteinExistence type="predicted"/>
<protein>
    <submittedName>
        <fullName evidence="2">LMBR1 protein</fullName>
    </submittedName>
</protein>
<dbReference type="GO" id="GO:0004888">
    <property type="term" value="F:transmembrane signaling receptor activity"/>
    <property type="evidence" value="ECO:0007669"/>
    <property type="project" value="TreeGrafter"/>
</dbReference>
<feature type="transmembrane region" description="Helical" evidence="1">
    <location>
        <begin position="73"/>
        <end position="92"/>
    </location>
</feature>
<keyword evidence="1" id="KW-0472">Membrane</keyword>
<dbReference type="GO" id="GO:0005886">
    <property type="term" value="C:plasma membrane"/>
    <property type="evidence" value="ECO:0007669"/>
    <property type="project" value="TreeGrafter"/>
</dbReference>
<dbReference type="EMBL" id="JAATIS010007298">
    <property type="protein sequence ID" value="KAG2458549.1"/>
    <property type="molecule type" value="Genomic_DNA"/>
</dbReference>
<keyword evidence="1" id="KW-1133">Transmembrane helix</keyword>
<keyword evidence="3" id="KW-1185">Reference proteome</keyword>
<dbReference type="GO" id="GO:0007165">
    <property type="term" value="P:signal transduction"/>
    <property type="evidence" value="ECO:0007669"/>
    <property type="project" value="TreeGrafter"/>
</dbReference>
<dbReference type="PANTHER" id="PTHR12625">
    <property type="entry name" value="LIPOCALIN-1 INTERACTING MEMBRANE RECEPTOR LIMR"/>
    <property type="match status" value="1"/>
</dbReference>
<dbReference type="InterPro" id="IPR008075">
    <property type="entry name" value="LIMR"/>
</dbReference>
<accession>A0A8X8BKT4</accession>
<feature type="non-terminal residue" evidence="2">
    <location>
        <position position="1"/>
    </location>
</feature>
<keyword evidence="1" id="KW-0812">Transmembrane</keyword>
<reference evidence="2 3" key="1">
    <citation type="journal article" date="2021" name="Cell">
        <title>Tracing the genetic footprints of vertebrate landing in non-teleost ray-finned fishes.</title>
        <authorList>
            <person name="Bi X."/>
            <person name="Wang K."/>
            <person name="Yang L."/>
            <person name="Pan H."/>
            <person name="Jiang H."/>
            <person name="Wei Q."/>
            <person name="Fang M."/>
            <person name="Yu H."/>
            <person name="Zhu C."/>
            <person name="Cai Y."/>
            <person name="He Y."/>
            <person name="Gan X."/>
            <person name="Zeng H."/>
            <person name="Yu D."/>
            <person name="Zhu Y."/>
            <person name="Jiang H."/>
            <person name="Qiu Q."/>
            <person name="Yang H."/>
            <person name="Zhang Y.E."/>
            <person name="Wang W."/>
            <person name="Zhu M."/>
            <person name="He S."/>
            <person name="Zhang G."/>
        </authorList>
    </citation>
    <scope>NUCLEOTIDE SEQUENCE [LARGE SCALE GENOMIC DNA]</scope>
    <source>
        <strain evidence="2">Bchr_013</strain>
    </source>
</reference>
<dbReference type="AlphaFoldDB" id="A0A8X8BKT4"/>
<dbReference type="PANTHER" id="PTHR12625:SF1">
    <property type="entry name" value="LIMB REGION 1 PROTEIN HOMOLOG"/>
    <property type="match status" value="1"/>
</dbReference>
<feature type="non-terminal residue" evidence="2">
    <location>
        <position position="170"/>
    </location>
</feature>